<gene>
    <name evidence="1" type="ORF">O181_071460</name>
</gene>
<proteinExistence type="predicted"/>
<sequence>MSLLSSRDEVFKEIQDVEEDNSVSSLHIFFGNMELPPSSYHDSLEALWDEEEVPEEVETVMKVVTSAYHL</sequence>
<dbReference type="AlphaFoldDB" id="A0A9Q3IA17"/>
<evidence type="ECO:0000313" key="1">
    <source>
        <dbReference type="EMBL" id="MBW0531745.1"/>
    </source>
</evidence>
<dbReference type="EMBL" id="AVOT02037105">
    <property type="protein sequence ID" value="MBW0531745.1"/>
    <property type="molecule type" value="Genomic_DNA"/>
</dbReference>
<comment type="caution">
    <text evidence="1">The sequence shown here is derived from an EMBL/GenBank/DDBJ whole genome shotgun (WGS) entry which is preliminary data.</text>
</comment>
<organism evidence="1 2">
    <name type="scientific">Austropuccinia psidii MF-1</name>
    <dbReference type="NCBI Taxonomy" id="1389203"/>
    <lineage>
        <taxon>Eukaryota</taxon>
        <taxon>Fungi</taxon>
        <taxon>Dikarya</taxon>
        <taxon>Basidiomycota</taxon>
        <taxon>Pucciniomycotina</taxon>
        <taxon>Pucciniomycetes</taxon>
        <taxon>Pucciniales</taxon>
        <taxon>Sphaerophragmiaceae</taxon>
        <taxon>Austropuccinia</taxon>
    </lineage>
</organism>
<protein>
    <submittedName>
        <fullName evidence="1">Uncharacterized protein</fullName>
    </submittedName>
</protein>
<keyword evidence="2" id="KW-1185">Reference proteome</keyword>
<accession>A0A9Q3IA17</accession>
<name>A0A9Q3IA17_9BASI</name>
<dbReference type="Proteomes" id="UP000765509">
    <property type="component" value="Unassembled WGS sequence"/>
</dbReference>
<evidence type="ECO:0000313" key="2">
    <source>
        <dbReference type="Proteomes" id="UP000765509"/>
    </source>
</evidence>
<reference evidence="1" key="1">
    <citation type="submission" date="2021-03" db="EMBL/GenBank/DDBJ databases">
        <title>Draft genome sequence of rust myrtle Austropuccinia psidii MF-1, a brazilian biotype.</title>
        <authorList>
            <person name="Quecine M.C."/>
            <person name="Pachon D.M.R."/>
            <person name="Bonatelli M.L."/>
            <person name="Correr F.H."/>
            <person name="Franceschini L.M."/>
            <person name="Leite T.F."/>
            <person name="Margarido G.R.A."/>
            <person name="Almeida C.A."/>
            <person name="Ferrarezi J.A."/>
            <person name="Labate C.A."/>
        </authorList>
    </citation>
    <scope>NUCLEOTIDE SEQUENCE</scope>
    <source>
        <strain evidence="1">MF-1</strain>
    </source>
</reference>